<dbReference type="PANTHER" id="PTHR21426:SF12">
    <property type="entry name" value="EXOCYST COMPLEX COMPONENT 8"/>
    <property type="match status" value="1"/>
</dbReference>
<keyword evidence="6" id="KW-0268">Exocytosis</keyword>
<evidence type="ECO:0000313" key="9">
    <source>
        <dbReference type="EMBL" id="KAF0716769.1"/>
    </source>
</evidence>
<dbReference type="InterPro" id="IPR016159">
    <property type="entry name" value="Cullin_repeat-like_dom_sf"/>
</dbReference>
<dbReference type="AlphaFoldDB" id="A0A485K9Q8"/>
<feature type="region of interest" description="Disordered" evidence="7">
    <location>
        <begin position="335"/>
        <end position="386"/>
    </location>
</feature>
<evidence type="ECO:0000256" key="6">
    <source>
        <dbReference type="ARBA" id="ARBA00022483"/>
    </source>
</evidence>
<keyword evidence="11" id="KW-1185">Reference proteome</keyword>
<dbReference type="EMBL" id="VJMH01000354">
    <property type="protein sequence ID" value="KAF0716769.1"/>
    <property type="molecule type" value="Genomic_DNA"/>
</dbReference>
<keyword evidence="5" id="KW-0813">Transport</keyword>
<accession>A0A485K9Q8</accession>
<evidence type="ECO:0000256" key="1">
    <source>
        <dbReference type="ARBA" id="ARBA00002660"/>
    </source>
</evidence>
<dbReference type="Proteomes" id="UP000332933">
    <property type="component" value="Unassembled WGS sequence"/>
</dbReference>
<comment type="similarity">
    <text evidence="3">Belongs to the EXO84 family.</text>
</comment>
<dbReference type="Pfam" id="PF00169">
    <property type="entry name" value="PH"/>
    <property type="match status" value="1"/>
</dbReference>
<name>A0A485K9Q8_9STRA</name>
<organism evidence="10 11">
    <name type="scientific">Aphanomyces stellatus</name>
    <dbReference type="NCBI Taxonomy" id="120398"/>
    <lineage>
        <taxon>Eukaryota</taxon>
        <taxon>Sar</taxon>
        <taxon>Stramenopiles</taxon>
        <taxon>Oomycota</taxon>
        <taxon>Saprolegniomycetes</taxon>
        <taxon>Saprolegniales</taxon>
        <taxon>Verrucalvaceae</taxon>
        <taxon>Aphanomyces</taxon>
    </lineage>
</organism>
<dbReference type="SUPFAM" id="SSF50729">
    <property type="entry name" value="PH domain-like"/>
    <property type="match status" value="1"/>
</dbReference>
<evidence type="ECO:0000259" key="8">
    <source>
        <dbReference type="PROSITE" id="PS50003"/>
    </source>
</evidence>
<evidence type="ECO:0000313" key="10">
    <source>
        <dbReference type="EMBL" id="VFT79871.1"/>
    </source>
</evidence>
<dbReference type="SUPFAM" id="SSF74788">
    <property type="entry name" value="Cullin repeat-like"/>
    <property type="match status" value="1"/>
</dbReference>
<protein>
    <recommendedName>
        <fullName evidence="4">Exocyst complex component 8</fullName>
    </recommendedName>
</protein>
<gene>
    <name evidence="10" type="primary">Aste57867_2677</name>
    <name evidence="9" type="ORF">As57867_002670</name>
    <name evidence="10" type="ORF">ASTE57867_2677</name>
</gene>
<dbReference type="PANTHER" id="PTHR21426">
    <property type="entry name" value="EXOCYST COMPLEX COMPONENT 8"/>
    <property type="match status" value="1"/>
</dbReference>
<dbReference type="EMBL" id="CAADRA010000354">
    <property type="protein sequence ID" value="VFT79871.1"/>
    <property type="molecule type" value="Genomic_DNA"/>
</dbReference>
<evidence type="ECO:0000256" key="4">
    <source>
        <dbReference type="ARBA" id="ARBA00017509"/>
    </source>
</evidence>
<dbReference type="InterPro" id="IPR001849">
    <property type="entry name" value="PH_domain"/>
</dbReference>
<dbReference type="InterPro" id="IPR011993">
    <property type="entry name" value="PH-like_dom_sf"/>
</dbReference>
<dbReference type="Gene3D" id="2.30.29.30">
    <property type="entry name" value="Pleckstrin-homology domain (PH domain)/Phosphotyrosine-binding domain (PTB)"/>
    <property type="match status" value="1"/>
</dbReference>
<reference evidence="9" key="2">
    <citation type="submission" date="2019-06" db="EMBL/GenBank/DDBJ databases">
        <title>Genomics analysis of Aphanomyces spp. identifies a new class of oomycete effector associated with host adaptation.</title>
        <authorList>
            <person name="Gaulin E."/>
        </authorList>
    </citation>
    <scope>NUCLEOTIDE SEQUENCE</scope>
    <source>
        <strain evidence="9">CBS 578.67</strain>
    </source>
</reference>
<dbReference type="GO" id="GO:0006887">
    <property type="term" value="P:exocytosis"/>
    <property type="evidence" value="ECO:0007669"/>
    <property type="project" value="UniProtKB-KW"/>
</dbReference>
<evidence type="ECO:0000256" key="7">
    <source>
        <dbReference type="SAM" id="MobiDB-lite"/>
    </source>
</evidence>
<evidence type="ECO:0000256" key="2">
    <source>
        <dbReference type="ARBA" id="ARBA00004624"/>
    </source>
</evidence>
<dbReference type="InterPro" id="IPR033961">
    <property type="entry name" value="Exo84"/>
</dbReference>
<evidence type="ECO:0000313" key="11">
    <source>
        <dbReference type="Proteomes" id="UP000332933"/>
    </source>
</evidence>
<comment type="subcellular location">
    <subcellularLocation>
        <location evidence="2">Cell projection</location>
        <location evidence="2">Growth cone</location>
    </subcellularLocation>
</comment>
<evidence type="ECO:0000256" key="5">
    <source>
        <dbReference type="ARBA" id="ARBA00022448"/>
    </source>
</evidence>
<dbReference type="GO" id="GO:0000145">
    <property type="term" value="C:exocyst"/>
    <property type="evidence" value="ECO:0007669"/>
    <property type="project" value="InterPro"/>
</dbReference>
<feature type="compositionally biased region" description="Low complexity" evidence="7">
    <location>
        <begin position="335"/>
        <end position="346"/>
    </location>
</feature>
<feature type="domain" description="PH" evidence="8">
    <location>
        <begin position="10"/>
        <end position="123"/>
    </location>
</feature>
<dbReference type="Pfam" id="PF08700">
    <property type="entry name" value="VPS51_Exo84_N"/>
    <property type="match status" value="1"/>
</dbReference>
<comment type="function">
    <text evidence="1">Component of the exocyst complex involved in the docking of exocytic vesicles with fusion sites on the plasma membrane.</text>
</comment>
<dbReference type="SMART" id="SM00233">
    <property type="entry name" value="PH"/>
    <property type="match status" value="1"/>
</dbReference>
<dbReference type="PROSITE" id="PS50003">
    <property type="entry name" value="PH_DOMAIN"/>
    <property type="match status" value="1"/>
</dbReference>
<evidence type="ECO:0000256" key="3">
    <source>
        <dbReference type="ARBA" id="ARBA00007210"/>
    </source>
</evidence>
<dbReference type="GO" id="GO:0008104">
    <property type="term" value="P:intracellular protein localization"/>
    <property type="evidence" value="ECO:0007669"/>
    <property type="project" value="TreeGrafter"/>
</dbReference>
<proteinExistence type="inferred from homology"/>
<dbReference type="OrthoDB" id="642193at2759"/>
<reference evidence="10 11" key="1">
    <citation type="submission" date="2019-03" db="EMBL/GenBank/DDBJ databases">
        <authorList>
            <person name="Gaulin E."/>
            <person name="Dumas B."/>
        </authorList>
    </citation>
    <scope>NUCLEOTIDE SEQUENCE [LARGE SCALE GENOMIC DNA]</scope>
    <source>
        <strain evidence="10">CBS 568.67</strain>
    </source>
</reference>
<sequence>MVSAREVAQIAVYGGPLEKKGRTGWKKKYVYLTTTQWIYFDSIDAATPTFSISATEISCVEELQSSTATTDSRSVSHSMSLHGTTSFKGFGFNVTVGKKKTELRAATEDERDGWIGALTPYVNDSSPTMSSSHTHHPKSRSRLCLHALSRRPDPIRVGAELAKVADYIKQQLAMQRKKASFTPDDVIEVLGKKFSDLNLDELREWGETLLDAQLLLGESFDSGARLRFPEKIKKKLNAAERSKLSELMSSGDFDAKAYAESFLKRNAPEKITEHCDTLLDQKDAIIHELKNDICANYKTFLAASSEIRTMENSVSLMKAALVECKRSLQMLQATTVPPETTSTTSSGKQLPKVETASSGKLAKMNGDTPAIPRSQSVHNNNNQEEDDLRELEHSLDMYLFEQAYEKFTDLVVASRGNKHAADVLAAATQRFVHRVTTDEAHHLNRDSYVLHLIQLGLVPVATQLCLQGYSARMVAQVRHVKPMGNVLQYVLTLSRTVFTTLLMCYEDFLVVYVIFEGQPSHSFVALTIWMTDQLSHFSSEVCLHVFECVEQSSATPATPWVSRDVSEFKSTSKTIATCLRHLFYGARQLELAGLPIATYVAPHFQSPLQLHVASYAKTIKWKTKEEVKRERWELMVMKVRDDEKREKDVVLSKSARVFSGYIQQYLRDIVKLLQPSCASSHLPQVHWTILCESELVLVQYMQDIKAAFDNPKTVASIKYPQVASMLITMQYIEDDLLPRVEDALQGCLPKAQFEKADFGTKIHALGQEVSNSAMARLAKALVFNSMRWPELNLGLDALTKDGDGTTMFLTNLRNDLTLVTPDQLEQLARHTQEASDVAERLIQLMLSEIVDDDAGLTAKQKPLGCGGTSQFVAEIRMLSQDKLAHMLEQKLRQAYTTHGKKGGQLAPDAWFAQYEAAVAKK</sequence>
<feature type="compositionally biased region" description="Polar residues" evidence="7">
    <location>
        <begin position="373"/>
        <end position="382"/>
    </location>
</feature>
<dbReference type="GO" id="GO:0006893">
    <property type="term" value="P:Golgi to plasma membrane transport"/>
    <property type="evidence" value="ECO:0007669"/>
    <property type="project" value="TreeGrafter"/>
</dbReference>